<dbReference type="GO" id="GO:0008061">
    <property type="term" value="F:chitin binding"/>
    <property type="evidence" value="ECO:0007669"/>
    <property type="project" value="UniProtKB-KW"/>
</dbReference>
<reference evidence="5 6" key="1">
    <citation type="journal article" date="2016" name="BMC Genomics">
        <title>Comparative genomic and transcriptomic analyses of the Fuzhuan brick tea-fermentation fungus Aspergillus cristatus.</title>
        <authorList>
            <person name="Ge Y."/>
            <person name="Wang Y."/>
            <person name="Liu Y."/>
            <person name="Tan Y."/>
            <person name="Ren X."/>
            <person name="Zhang X."/>
            <person name="Hyde K.D."/>
            <person name="Liu Y."/>
            <person name="Liu Z."/>
        </authorList>
    </citation>
    <scope>NUCLEOTIDE SEQUENCE [LARGE SCALE GENOMIC DNA]</scope>
    <source>
        <strain evidence="5 6">GZAAS20.1005</strain>
    </source>
</reference>
<keyword evidence="2" id="KW-0843">Virulence</keyword>
<dbReference type="EMBL" id="JXNT01000023">
    <property type="protein sequence ID" value="ODM14595.1"/>
    <property type="molecule type" value="Genomic_DNA"/>
</dbReference>
<dbReference type="InterPro" id="IPR052210">
    <property type="entry name" value="LysM1-like"/>
</dbReference>
<feature type="compositionally biased region" description="Low complexity" evidence="3">
    <location>
        <begin position="356"/>
        <end position="382"/>
    </location>
</feature>
<evidence type="ECO:0000256" key="2">
    <source>
        <dbReference type="ARBA" id="ARBA00023026"/>
    </source>
</evidence>
<dbReference type="Gene3D" id="3.10.350.10">
    <property type="entry name" value="LysM domain"/>
    <property type="match status" value="3"/>
</dbReference>
<evidence type="ECO:0000259" key="4">
    <source>
        <dbReference type="PROSITE" id="PS51782"/>
    </source>
</evidence>
<dbReference type="OrthoDB" id="5985073at2759"/>
<feature type="domain" description="LysM" evidence="4">
    <location>
        <begin position="397"/>
        <end position="444"/>
    </location>
</feature>
<dbReference type="InterPro" id="IPR036779">
    <property type="entry name" value="LysM_dom_sf"/>
</dbReference>
<sequence>MFPNGSLSGLGLTSACETALYQKVNCDYGLSSLMTDGYVGSFDNATLTALICDAGCKASITQLHDTVSGNCGETAELVPGLPFLGLVDECDWNQSCFVDPTTGENCNDVIAGFPDVTDLSEFPKSDLCSYCSVEKLAMMQADAYTEVYDDNWKSIIFNVTVPASTPNCVSGSIYTTQEGDTCDSIALAHAATMFYINASILNCSSILTGTSLCLPKKCNSVYSVQPDDTCTSIAVDAGILTENLLTYNSQLNRKCTNLQSPNPNWGSTLCVSTPGGTYTGQVLNTSSSTGSVVVDPPTGATVAQGTTTDYGAWFVNDASLNFTCTQICLANQITINLFTQANSSLSRTTCDSDLVPAVPSSSTPTSSTTVTTTSQTVSAATTPPGPTQSGIAANCNAYYIAQANQTCADIEAAFGITKAEFLAWNPAISSDCLDGFWAEEAYCVGGSGTASVTITATSTLIPATTSSSAAPSGPTQSDIPVNCVQYDIAQAGDSCETVEVKYGITDDEFHAWNPAVSSDCMTGFWAKKAYCVAVS</sequence>
<keyword evidence="1" id="KW-0147">Chitin-binding</keyword>
<dbReference type="InterPro" id="IPR018392">
    <property type="entry name" value="LysM"/>
</dbReference>
<dbReference type="PANTHER" id="PTHR34997:SF1">
    <property type="entry name" value="PEPTIDOGLYCAN-BINDING LYSIN DOMAIN"/>
    <property type="match status" value="1"/>
</dbReference>
<feature type="domain" description="LysM" evidence="4">
    <location>
        <begin position="220"/>
        <end position="271"/>
    </location>
</feature>
<dbReference type="CDD" id="cd00118">
    <property type="entry name" value="LysM"/>
    <property type="match status" value="2"/>
</dbReference>
<dbReference type="AlphaFoldDB" id="A0A1E3B0Y8"/>
<accession>A0A1E3B0Y8</accession>
<dbReference type="VEuPathDB" id="FungiDB:SI65_09940"/>
<feature type="domain" description="LysM" evidence="4">
    <location>
        <begin position="485"/>
        <end position="532"/>
    </location>
</feature>
<evidence type="ECO:0000313" key="6">
    <source>
        <dbReference type="Proteomes" id="UP000094569"/>
    </source>
</evidence>
<organism evidence="5 6">
    <name type="scientific">Aspergillus cristatus</name>
    <name type="common">Chinese Fuzhuan brick tea-fermentation fungus</name>
    <name type="synonym">Eurotium cristatum</name>
    <dbReference type="NCBI Taxonomy" id="573508"/>
    <lineage>
        <taxon>Eukaryota</taxon>
        <taxon>Fungi</taxon>
        <taxon>Dikarya</taxon>
        <taxon>Ascomycota</taxon>
        <taxon>Pezizomycotina</taxon>
        <taxon>Eurotiomycetes</taxon>
        <taxon>Eurotiomycetidae</taxon>
        <taxon>Eurotiales</taxon>
        <taxon>Aspergillaceae</taxon>
        <taxon>Aspergillus</taxon>
        <taxon>Aspergillus subgen. Aspergillus</taxon>
    </lineage>
</organism>
<feature type="region of interest" description="Disordered" evidence="3">
    <location>
        <begin position="356"/>
        <end position="386"/>
    </location>
</feature>
<dbReference type="Pfam" id="PF01476">
    <property type="entry name" value="LysM"/>
    <property type="match status" value="3"/>
</dbReference>
<evidence type="ECO:0000256" key="1">
    <source>
        <dbReference type="ARBA" id="ARBA00022669"/>
    </source>
</evidence>
<dbReference type="PANTHER" id="PTHR34997">
    <property type="entry name" value="AM15"/>
    <property type="match status" value="1"/>
</dbReference>
<proteinExistence type="predicted"/>
<dbReference type="SMART" id="SM00257">
    <property type="entry name" value="LysM"/>
    <property type="match status" value="3"/>
</dbReference>
<evidence type="ECO:0000313" key="5">
    <source>
        <dbReference type="EMBL" id="ODM14595.1"/>
    </source>
</evidence>
<evidence type="ECO:0000256" key="3">
    <source>
        <dbReference type="SAM" id="MobiDB-lite"/>
    </source>
</evidence>
<dbReference type="PROSITE" id="PS51782">
    <property type="entry name" value="LYSM"/>
    <property type="match status" value="3"/>
</dbReference>
<gene>
    <name evidence="5" type="ORF">SI65_09940</name>
</gene>
<keyword evidence="6" id="KW-1185">Reference proteome</keyword>
<name>A0A1E3B0Y8_ASPCR</name>
<comment type="caution">
    <text evidence="5">The sequence shown here is derived from an EMBL/GenBank/DDBJ whole genome shotgun (WGS) entry which is preliminary data.</text>
</comment>
<protein>
    <recommendedName>
        <fullName evidence="4">LysM domain-containing protein</fullName>
    </recommendedName>
</protein>
<dbReference type="Proteomes" id="UP000094569">
    <property type="component" value="Unassembled WGS sequence"/>
</dbReference>
<dbReference type="STRING" id="573508.A0A1E3B0Y8"/>